<comment type="similarity">
    <text evidence="8">Belongs to the insect chemoreceptor superfamily. Gustatory receptor (GR) family.</text>
</comment>
<comment type="subcellular location">
    <subcellularLocation>
        <location evidence="1 8">Cell membrane</location>
        <topology evidence="1 8">Multi-pass membrane protein</topology>
    </subcellularLocation>
</comment>
<evidence type="ECO:0000256" key="3">
    <source>
        <dbReference type="ARBA" id="ARBA00022692"/>
    </source>
</evidence>
<keyword evidence="3 8" id="KW-0812">Transmembrane</keyword>
<dbReference type="GO" id="GO:0008049">
    <property type="term" value="P:male courtship behavior"/>
    <property type="evidence" value="ECO:0007669"/>
    <property type="project" value="TreeGrafter"/>
</dbReference>
<dbReference type="STRING" id="136037.A0A067R8Q2"/>
<keyword evidence="6 8" id="KW-0675">Receptor</keyword>
<dbReference type="Pfam" id="PF08395">
    <property type="entry name" value="7tm_7"/>
    <property type="match status" value="1"/>
</dbReference>
<reference evidence="9 10" key="1">
    <citation type="journal article" date="2014" name="Nat. Commun.">
        <title>Molecular traces of alternative social organization in a termite genome.</title>
        <authorList>
            <person name="Terrapon N."/>
            <person name="Li C."/>
            <person name="Robertson H.M."/>
            <person name="Ji L."/>
            <person name="Meng X."/>
            <person name="Booth W."/>
            <person name="Chen Z."/>
            <person name="Childers C.P."/>
            <person name="Glastad K.M."/>
            <person name="Gokhale K."/>
            <person name="Gowin J."/>
            <person name="Gronenberg W."/>
            <person name="Hermansen R.A."/>
            <person name="Hu H."/>
            <person name="Hunt B.G."/>
            <person name="Huylmans A.K."/>
            <person name="Khalil S.M."/>
            <person name="Mitchell R.D."/>
            <person name="Munoz-Torres M.C."/>
            <person name="Mustard J.A."/>
            <person name="Pan H."/>
            <person name="Reese J.T."/>
            <person name="Scharf M.E."/>
            <person name="Sun F."/>
            <person name="Vogel H."/>
            <person name="Xiao J."/>
            <person name="Yang W."/>
            <person name="Yang Z."/>
            <person name="Yang Z."/>
            <person name="Zhou J."/>
            <person name="Zhu J."/>
            <person name="Brent C.S."/>
            <person name="Elsik C.G."/>
            <person name="Goodisman M.A."/>
            <person name="Liberles D.A."/>
            <person name="Roe R.M."/>
            <person name="Vargo E.L."/>
            <person name="Vilcinskas A."/>
            <person name="Wang J."/>
            <person name="Bornberg-Bauer E."/>
            <person name="Korb J."/>
            <person name="Zhang G."/>
            <person name="Liebig J."/>
        </authorList>
    </citation>
    <scope>NUCLEOTIDE SEQUENCE [LARGE SCALE GENOMIC DNA]</scope>
    <source>
        <tissue evidence="9">Whole organism</tissue>
    </source>
</reference>
<feature type="transmembrane region" description="Helical" evidence="8">
    <location>
        <begin position="81"/>
        <end position="102"/>
    </location>
</feature>
<dbReference type="GO" id="GO:0007635">
    <property type="term" value="P:chemosensory behavior"/>
    <property type="evidence" value="ECO:0007669"/>
    <property type="project" value="TreeGrafter"/>
</dbReference>
<keyword evidence="2 8" id="KW-1003">Cell membrane</keyword>
<dbReference type="PANTHER" id="PTHR21143:SF133">
    <property type="entry name" value="GUSTATORY AND PHEROMONE RECEPTOR 32A-RELATED"/>
    <property type="match status" value="1"/>
</dbReference>
<gene>
    <name evidence="9" type="ORF">L798_10455</name>
</gene>
<proteinExistence type="inferred from homology"/>
<organism evidence="9 10">
    <name type="scientific">Zootermopsis nevadensis</name>
    <name type="common">Dampwood termite</name>
    <dbReference type="NCBI Taxonomy" id="136037"/>
    <lineage>
        <taxon>Eukaryota</taxon>
        <taxon>Metazoa</taxon>
        <taxon>Ecdysozoa</taxon>
        <taxon>Arthropoda</taxon>
        <taxon>Hexapoda</taxon>
        <taxon>Insecta</taxon>
        <taxon>Pterygota</taxon>
        <taxon>Neoptera</taxon>
        <taxon>Polyneoptera</taxon>
        <taxon>Dictyoptera</taxon>
        <taxon>Blattodea</taxon>
        <taxon>Blattoidea</taxon>
        <taxon>Termitoidae</taxon>
        <taxon>Termopsidae</taxon>
        <taxon>Zootermopsis</taxon>
    </lineage>
</organism>
<keyword evidence="5 8" id="KW-0472">Membrane</keyword>
<accession>A0A067R8Q2</accession>
<dbReference type="InParanoid" id="A0A067R8Q2"/>
<feature type="transmembrane region" description="Helical" evidence="8">
    <location>
        <begin position="46"/>
        <end position="69"/>
    </location>
</feature>
<evidence type="ECO:0000256" key="7">
    <source>
        <dbReference type="ARBA" id="ARBA00023224"/>
    </source>
</evidence>
<evidence type="ECO:0000256" key="4">
    <source>
        <dbReference type="ARBA" id="ARBA00022989"/>
    </source>
</evidence>
<dbReference type="GO" id="GO:0030424">
    <property type="term" value="C:axon"/>
    <property type="evidence" value="ECO:0007669"/>
    <property type="project" value="TreeGrafter"/>
</dbReference>
<evidence type="ECO:0000256" key="6">
    <source>
        <dbReference type="ARBA" id="ARBA00023170"/>
    </source>
</evidence>
<dbReference type="AlphaFoldDB" id="A0A067R8Q2"/>
<sequence length="392" mass="45106">MMFKEANILSAMQPLYFISKLCGLTPYSYVELLNNTYVIKGPSAPITIWTLTVTIFVVAGYIHNLIYLFQQTKYHTASSSVVIIFEKTWLFAFSVSILLLGLTRNRLKVQNILQYILEIEQNILKNTAGNIYKKTFCSLSFQVLFVSGFHVCMLYSYIKIHNGKDNFACQFSYTIASFVNTIAVIQFLFLLEILRYSCKNIGEELEHSEINYLKINNVFIVRNIHDIPQPRQQSNKLHHLRSLHFKLYELAELINSCYGFLMLIETTHNFVMVVGLMRDILTALEEKSDTNLVIRNICLLIFYSAKETMILRTSQVTKNKSKEILVIVHKLLLHPNVDQECETQLRLFAGQIVDNKFQFTACGIFPLDLSTLHSIVAAAATYIIILYQMKNA</sequence>
<dbReference type="GO" id="GO:0050909">
    <property type="term" value="P:sensory perception of taste"/>
    <property type="evidence" value="ECO:0007669"/>
    <property type="project" value="InterPro"/>
</dbReference>
<name>A0A067R8Q2_ZOONE</name>
<dbReference type="InterPro" id="IPR013604">
    <property type="entry name" value="7TM_chemorcpt"/>
</dbReference>
<evidence type="ECO:0000256" key="1">
    <source>
        <dbReference type="ARBA" id="ARBA00004651"/>
    </source>
</evidence>
<dbReference type="GO" id="GO:0043025">
    <property type="term" value="C:neuronal cell body"/>
    <property type="evidence" value="ECO:0007669"/>
    <property type="project" value="TreeGrafter"/>
</dbReference>
<evidence type="ECO:0000313" key="10">
    <source>
        <dbReference type="Proteomes" id="UP000027135"/>
    </source>
</evidence>
<keyword evidence="7 8" id="KW-0807">Transducer</keyword>
<evidence type="ECO:0000256" key="2">
    <source>
        <dbReference type="ARBA" id="ARBA00022475"/>
    </source>
</evidence>
<evidence type="ECO:0000256" key="8">
    <source>
        <dbReference type="RuleBase" id="RU363108"/>
    </source>
</evidence>
<comment type="caution">
    <text evidence="8">Lacks conserved residue(s) required for the propagation of feature annotation.</text>
</comment>
<dbReference type="GO" id="GO:0007165">
    <property type="term" value="P:signal transduction"/>
    <property type="evidence" value="ECO:0007669"/>
    <property type="project" value="UniProtKB-KW"/>
</dbReference>
<protein>
    <recommendedName>
        <fullName evidence="8">Gustatory receptor</fullName>
    </recommendedName>
</protein>
<evidence type="ECO:0000313" key="9">
    <source>
        <dbReference type="EMBL" id="KDR15965.1"/>
    </source>
</evidence>
<keyword evidence="10" id="KW-1185">Reference proteome</keyword>
<dbReference type="Proteomes" id="UP000027135">
    <property type="component" value="Unassembled WGS sequence"/>
</dbReference>
<dbReference type="PANTHER" id="PTHR21143">
    <property type="entry name" value="INVERTEBRATE GUSTATORY RECEPTOR"/>
    <property type="match status" value="1"/>
</dbReference>
<feature type="transmembrane region" description="Helical" evidence="8">
    <location>
        <begin position="170"/>
        <end position="191"/>
    </location>
</feature>
<dbReference type="GO" id="GO:0005886">
    <property type="term" value="C:plasma membrane"/>
    <property type="evidence" value="ECO:0007669"/>
    <property type="project" value="UniProtKB-SubCell"/>
</dbReference>
<comment type="function">
    <text evidence="8">Gustatory receptor which mediates acceptance or avoidance behavior, depending on its substrates.</text>
</comment>
<keyword evidence="4 8" id="KW-1133">Transmembrane helix</keyword>
<dbReference type="GO" id="GO:0030425">
    <property type="term" value="C:dendrite"/>
    <property type="evidence" value="ECO:0007669"/>
    <property type="project" value="TreeGrafter"/>
</dbReference>
<dbReference type="EMBL" id="KK852810">
    <property type="protein sequence ID" value="KDR15965.1"/>
    <property type="molecule type" value="Genomic_DNA"/>
</dbReference>
<feature type="transmembrane region" description="Helical" evidence="8">
    <location>
        <begin position="139"/>
        <end position="158"/>
    </location>
</feature>
<evidence type="ECO:0000256" key="5">
    <source>
        <dbReference type="ARBA" id="ARBA00023136"/>
    </source>
</evidence>